<proteinExistence type="predicted"/>
<accession>A0AC58UC67</accession>
<name>A0AC58UC67_TOBAC</name>
<dbReference type="Proteomes" id="UP000790787">
    <property type="component" value="Chromosome 4"/>
</dbReference>
<sequence>MRVENEEAIFNVYRVIQLPSHYEDLSMISMVEINEPAVEPSAFKEDALENALMLFNHLELEEEVEDMLQIPDVSCEYIRERSQFELLDRTIGLPPKPTIEEAVKLELKPLPSHLHYAYSGSSNTLPVIVSSHMSNLQEEKLLRVLREQKHAFGWTMSDINGISPTFYMHKILMEEGHKPSVEHQCHLNPIMKECVPKKEGMTVLVNEQNELIPTRIVTGWQICIDYRKLNNATRKEHFPLPFIDQMLDRLLEKDVLFKFDDACLKAFEELKKKLVSALIIVAPDWNEPFELICDASDGAIGTVLGQRRSKMFHSIYYASKTLPPAQINYTVTEKELLAVVWAFDKFWAYLVGTKVIIYIDNSAIGYLFEKKDAKPRLIRWVLLLQEYDLEIRDRKGT</sequence>
<protein>
    <submittedName>
        <fullName evidence="2">Uncharacterized protein LOC142180062</fullName>
    </submittedName>
</protein>
<gene>
    <name evidence="2" type="primary">LOC142180062</name>
</gene>
<reference evidence="2" key="2">
    <citation type="submission" date="2025-08" db="UniProtKB">
        <authorList>
            <consortium name="RefSeq"/>
        </authorList>
    </citation>
    <scope>IDENTIFICATION</scope>
    <source>
        <tissue evidence="2">Leaf</tissue>
    </source>
</reference>
<keyword evidence="1" id="KW-1185">Reference proteome</keyword>
<evidence type="ECO:0000313" key="1">
    <source>
        <dbReference type="Proteomes" id="UP000790787"/>
    </source>
</evidence>
<organism evidence="1 2">
    <name type="scientific">Nicotiana tabacum</name>
    <name type="common">Common tobacco</name>
    <dbReference type="NCBI Taxonomy" id="4097"/>
    <lineage>
        <taxon>Eukaryota</taxon>
        <taxon>Viridiplantae</taxon>
        <taxon>Streptophyta</taxon>
        <taxon>Embryophyta</taxon>
        <taxon>Tracheophyta</taxon>
        <taxon>Spermatophyta</taxon>
        <taxon>Magnoliopsida</taxon>
        <taxon>eudicotyledons</taxon>
        <taxon>Gunneridae</taxon>
        <taxon>Pentapetalae</taxon>
        <taxon>asterids</taxon>
        <taxon>lamiids</taxon>
        <taxon>Solanales</taxon>
        <taxon>Solanaceae</taxon>
        <taxon>Nicotianoideae</taxon>
        <taxon>Nicotianeae</taxon>
        <taxon>Nicotiana</taxon>
    </lineage>
</organism>
<reference evidence="1" key="1">
    <citation type="journal article" date="2014" name="Nat. Commun.">
        <title>The tobacco genome sequence and its comparison with those of tomato and potato.</title>
        <authorList>
            <person name="Sierro N."/>
            <person name="Battey J.N."/>
            <person name="Ouadi S."/>
            <person name="Bakaher N."/>
            <person name="Bovet L."/>
            <person name="Willig A."/>
            <person name="Goepfert S."/>
            <person name="Peitsch M.C."/>
            <person name="Ivanov N.V."/>
        </authorList>
    </citation>
    <scope>NUCLEOTIDE SEQUENCE [LARGE SCALE GENOMIC DNA]</scope>
</reference>
<dbReference type="RefSeq" id="XP_075107083.1">
    <property type="nucleotide sequence ID" value="XM_075250982.1"/>
</dbReference>
<evidence type="ECO:0000313" key="2">
    <source>
        <dbReference type="RefSeq" id="XP_075107083.1"/>
    </source>
</evidence>